<comment type="caution">
    <text evidence="2">The sequence shown here is derived from an EMBL/GenBank/DDBJ whole genome shotgun (WGS) entry which is preliminary data.</text>
</comment>
<evidence type="ECO:0000313" key="2">
    <source>
        <dbReference type="EMBL" id="OAQ84234.1"/>
    </source>
</evidence>
<dbReference type="AlphaFoldDB" id="A0A179H249"/>
<evidence type="ECO:0000313" key="3">
    <source>
        <dbReference type="Proteomes" id="UP000078240"/>
    </source>
</evidence>
<dbReference type="Proteomes" id="UP000078240">
    <property type="component" value="Unassembled WGS sequence"/>
</dbReference>
<organism evidence="2 3">
    <name type="scientific">Purpureocillium lilacinum</name>
    <name type="common">Paecilomyces lilacinus</name>
    <dbReference type="NCBI Taxonomy" id="33203"/>
    <lineage>
        <taxon>Eukaryota</taxon>
        <taxon>Fungi</taxon>
        <taxon>Dikarya</taxon>
        <taxon>Ascomycota</taxon>
        <taxon>Pezizomycotina</taxon>
        <taxon>Sordariomycetes</taxon>
        <taxon>Hypocreomycetidae</taxon>
        <taxon>Hypocreales</taxon>
        <taxon>Ophiocordycipitaceae</taxon>
        <taxon>Purpureocillium</taxon>
    </lineage>
</organism>
<protein>
    <submittedName>
        <fullName evidence="2">Uncharacterized protein</fullName>
    </submittedName>
</protein>
<name>A0A179H249_PURLI</name>
<gene>
    <name evidence="2" type="ORF">VFPBJ_03002</name>
</gene>
<proteinExistence type="predicted"/>
<sequence length="395" mass="41972">MHWAQWSAPSREWRREQRTRPPWTALGQAISSVWLHGPWARRVAGGGSAGWRTDAQRGAGAGGCGGGAMVVTRAFSCCAVIGRDEGEWMCLEVGLRAGGGGRRCWSLHCREAGVVSAEGGSFPFTSRCILLRTYHKKVTHTQFTAVGVHNPRGFHRAPYRWPGKLQHACKQAGGFCPGVSIACFGSRAIIQAGSLNFLQHRPDARAPDALAGRIHRLNGSGGHTTSLATSHDMHALPATFPSLSPAGAATPKIPPPPPTSTEEADDPCGGRLASAPALLSDPQLLRPAPIIDPSMPSPLRPQGGRAHGISHGCTLHSLSVRFCPARANVRRRAGRPRFCQPMLFLCATLASDTAAILCPRPSIAERDRAIPTGPCCPNAEPHSRAASALELDQPS</sequence>
<reference evidence="2 3" key="1">
    <citation type="submission" date="2016-01" db="EMBL/GenBank/DDBJ databases">
        <title>Biosynthesis of antibiotic leucinostatins and their inhibition on Phytophthora in bio-control Purpureocillium lilacinum.</title>
        <authorList>
            <person name="Wang G."/>
            <person name="Liu Z."/>
            <person name="Lin R."/>
            <person name="Li E."/>
            <person name="Mao Z."/>
            <person name="Ling J."/>
            <person name="Yin W."/>
            <person name="Xie B."/>
        </authorList>
    </citation>
    <scope>NUCLEOTIDE SEQUENCE [LARGE SCALE GENOMIC DNA]</scope>
    <source>
        <strain evidence="2">PLBJ-1</strain>
    </source>
</reference>
<feature type="region of interest" description="Disordered" evidence="1">
    <location>
        <begin position="374"/>
        <end position="395"/>
    </location>
</feature>
<dbReference type="EMBL" id="LSBH01000002">
    <property type="protein sequence ID" value="OAQ84234.1"/>
    <property type="molecule type" value="Genomic_DNA"/>
</dbReference>
<feature type="region of interest" description="Disordered" evidence="1">
    <location>
        <begin position="240"/>
        <end position="268"/>
    </location>
</feature>
<accession>A0A179H249</accession>
<evidence type="ECO:0000256" key="1">
    <source>
        <dbReference type="SAM" id="MobiDB-lite"/>
    </source>
</evidence>